<dbReference type="EMBL" id="OIVN01006139">
    <property type="protein sequence ID" value="SPD25994.1"/>
    <property type="molecule type" value="Genomic_DNA"/>
</dbReference>
<organism evidence="2">
    <name type="scientific">Fagus sylvatica</name>
    <name type="common">Beechnut</name>
    <dbReference type="NCBI Taxonomy" id="28930"/>
    <lineage>
        <taxon>Eukaryota</taxon>
        <taxon>Viridiplantae</taxon>
        <taxon>Streptophyta</taxon>
        <taxon>Embryophyta</taxon>
        <taxon>Tracheophyta</taxon>
        <taxon>Spermatophyta</taxon>
        <taxon>Magnoliopsida</taxon>
        <taxon>eudicotyledons</taxon>
        <taxon>Gunneridae</taxon>
        <taxon>Pentapetalae</taxon>
        <taxon>rosids</taxon>
        <taxon>fabids</taxon>
        <taxon>Fagales</taxon>
        <taxon>Fagaceae</taxon>
        <taxon>Fagus</taxon>
    </lineage>
</organism>
<evidence type="ECO:0000313" key="2">
    <source>
        <dbReference type="EMBL" id="SPD25994.1"/>
    </source>
</evidence>
<accession>A0A2N9INX1</accession>
<protein>
    <submittedName>
        <fullName evidence="2">Uncharacterized protein</fullName>
    </submittedName>
</protein>
<evidence type="ECO:0000256" key="1">
    <source>
        <dbReference type="SAM" id="MobiDB-lite"/>
    </source>
</evidence>
<proteinExistence type="predicted"/>
<gene>
    <name evidence="2" type="ORF">FSB_LOCUS53876</name>
</gene>
<feature type="region of interest" description="Disordered" evidence="1">
    <location>
        <begin position="1"/>
        <end position="22"/>
    </location>
</feature>
<feature type="compositionally biased region" description="Low complexity" evidence="1">
    <location>
        <begin position="8"/>
        <end position="22"/>
    </location>
</feature>
<reference evidence="2" key="1">
    <citation type="submission" date="2018-02" db="EMBL/GenBank/DDBJ databases">
        <authorList>
            <person name="Cohen D.B."/>
            <person name="Kent A.D."/>
        </authorList>
    </citation>
    <scope>NUCLEOTIDE SEQUENCE</scope>
</reference>
<name>A0A2N9INX1_FAGSY</name>
<dbReference type="AlphaFoldDB" id="A0A2N9INX1"/>
<sequence>MHPYYCVTQVPDPTTTTNPTTPAPITSSLSDLLNVAAPPSTSSFRSFSTPNHIRGGSPQSFLIHNSIDHSRLIQRSNGSATFFAVVSIPLHTQPHPRWVPSKLPHPQQHRSQPSDPTIEFFRLGAFHSTDMLVYFIVMILLE</sequence>